<dbReference type="PANTHER" id="PTHR42695:SF5">
    <property type="entry name" value="GLUTAMINE AMIDOTRANSFERASE YLR126C-RELATED"/>
    <property type="match status" value="1"/>
</dbReference>
<feature type="domain" description="Glutamine amidotransferase" evidence="1">
    <location>
        <begin position="44"/>
        <end position="182"/>
    </location>
</feature>
<evidence type="ECO:0000259" key="1">
    <source>
        <dbReference type="Pfam" id="PF00117"/>
    </source>
</evidence>
<keyword evidence="2" id="KW-0315">Glutamine amidotransferase</keyword>
<dbReference type="SUPFAM" id="SSF52317">
    <property type="entry name" value="Class I glutamine amidotransferase-like"/>
    <property type="match status" value="1"/>
</dbReference>
<dbReference type="AlphaFoldDB" id="A0A3B0QTD1"/>
<dbReference type="Pfam" id="PF00117">
    <property type="entry name" value="GATase"/>
    <property type="match status" value="1"/>
</dbReference>
<dbReference type="InterPro" id="IPR029062">
    <property type="entry name" value="Class_I_gatase-like"/>
</dbReference>
<dbReference type="PROSITE" id="PS51273">
    <property type="entry name" value="GATASE_TYPE_1"/>
    <property type="match status" value="1"/>
</dbReference>
<dbReference type="CDD" id="cd01741">
    <property type="entry name" value="GATase1_1"/>
    <property type="match status" value="1"/>
</dbReference>
<organism evidence="2">
    <name type="scientific">hydrothermal vent metagenome</name>
    <dbReference type="NCBI Taxonomy" id="652676"/>
    <lineage>
        <taxon>unclassified sequences</taxon>
        <taxon>metagenomes</taxon>
        <taxon>ecological metagenomes</taxon>
    </lineage>
</organism>
<name>A0A3B0QTD1_9ZZZZ</name>
<evidence type="ECO:0000313" key="2">
    <source>
        <dbReference type="EMBL" id="VAV84630.1"/>
    </source>
</evidence>
<dbReference type="GO" id="GO:0005829">
    <property type="term" value="C:cytosol"/>
    <property type="evidence" value="ECO:0007669"/>
    <property type="project" value="TreeGrafter"/>
</dbReference>
<dbReference type="Gene3D" id="3.40.50.880">
    <property type="match status" value="1"/>
</dbReference>
<dbReference type="InterPro" id="IPR044992">
    <property type="entry name" value="ChyE-like"/>
</dbReference>
<accession>A0A3B0QTD1</accession>
<dbReference type="FunFam" id="3.40.50.880:FF:000033">
    <property type="entry name" value="Glutamine amidotransferase class-I"/>
    <property type="match status" value="1"/>
</dbReference>
<dbReference type="PANTHER" id="PTHR42695">
    <property type="entry name" value="GLUTAMINE AMIDOTRANSFERASE YLR126C-RELATED"/>
    <property type="match status" value="1"/>
</dbReference>
<keyword evidence="2" id="KW-0808">Transferase</keyword>
<dbReference type="GO" id="GO:0016740">
    <property type="term" value="F:transferase activity"/>
    <property type="evidence" value="ECO:0007669"/>
    <property type="project" value="UniProtKB-KW"/>
</dbReference>
<dbReference type="InterPro" id="IPR017926">
    <property type="entry name" value="GATASE"/>
</dbReference>
<sequence length="237" mass="25703">MKKVLIIQQVAHEGPGRIGEVIESSGIVPEFVMAFEGQRIPKTLDGDTALIVLGGPMGVGDDDRYPFLKDEISLIESALKIGAPVLGICLGSQLLAAAAGARVYSGAVKEIGWYPLYINSEGKADRILEGLPSEIEVFQWHGDTFDVPGGAVNLASSELFPNQLIRVGEHAYGLQFHLEVTAEMISEWLSVNAQELEGVKGVIDPGEIRAKTSTVMTELERMGQSVFLKFCDFEKQL</sequence>
<reference evidence="2" key="1">
    <citation type="submission" date="2018-06" db="EMBL/GenBank/DDBJ databases">
        <authorList>
            <person name="Zhirakovskaya E."/>
        </authorList>
    </citation>
    <scope>NUCLEOTIDE SEQUENCE</scope>
</reference>
<dbReference type="EMBL" id="UOEA01000069">
    <property type="protein sequence ID" value="VAV84630.1"/>
    <property type="molecule type" value="Genomic_DNA"/>
</dbReference>
<gene>
    <name evidence="2" type="ORF">MNBD_DELTA01-1838</name>
</gene>
<proteinExistence type="predicted"/>
<protein>
    <submittedName>
        <fullName evidence="2">Glutamine amidotransferase, class I</fullName>
    </submittedName>
</protein>